<dbReference type="EMBL" id="WVTA01000003">
    <property type="protein sequence ID" value="KAK3214505.1"/>
    <property type="molecule type" value="Genomic_DNA"/>
</dbReference>
<dbReference type="InterPro" id="IPR015010">
    <property type="entry name" value="TERF2IP_Myb"/>
</dbReference>
<dbReference type="InterPro" id="IPR000165">
    <property type="entry name" value="Glucoamylase"/>
</dbReference>
<dbReference type="InterPro" id="IPR002044">
    <property type="entry name" value="CBM20"/>
</dbReference>
<evidence type="ECO:0000256" key="9">
    <source>
        <dbReference type="ARBA" id="ARBA00023295"/>
    </source>
</evidence>
<dbReference type="PRINTS" id="PR00736">
    <property type="entry name" value="GLHYDRLASE15"/>
</dbReference>
<dbReference type="CDD" id="cd11655">
    <property type="entry name" value="rap1_myb-like"/>
    <property type="match status" value="1"/>
</dbReference>
<dbReference type="Proteomes" id="UP001280581">
    <property type="component" value="Unassembled WGS sequence"/>
</dbReference>
<evidence type="ECO:0000256" key="12">
    <source>
        <dbReference type="ARBA" id="ARBA00033442"/>
    </source>
</evidence>
<dbReference type="InterPro" id="IPR009057">
    <property type="entry name" value="Homeodomain-like_sf"/>
</dbReference>
<evidence type="ECO:0000256" key="2">
    <source>
        <dbReference type="ARBA" id="ARBA00006188"/>
    </source>
</evidence>
<dbReference type="SUPFAM" id="SSF48208">
    <property type="entry name" value="Six-hairpin glycosidases"/>
    <property type="match status" value="2"/>
</dbReference>
<keyword evidence="17" id="KW-1185">Reference proteome</keyword>
<evidence type="ECO:0000256" key="4">
    <source>
        <dbReference type="ARBA" id="ARBA00017805"/>
    </source>
</evidence>
<evidence type="ECO:0000256" key="5">
    <source>
        <dbReference type="ARBA" id="ARBA00022729"/>
    </source>
</evidence>
<feature type="region of interest" description="Disordered" evidence="14">
    <location>
        <begin position="539"/>
        <end position="570"/>
    </location>
</feature>
<name>A0AAN6RIH2_9PLEO</name>
<evidence type="ECO:0000313" key="16">
    <source>
        <dbReference type="EMBL" id="KAK3214505.1"/>
    </source>
</evidence>
<evidence type="ECO:0000256" key="10">
    <source>
        <dbReference type="ARBA" id="ARBA00023326"/>
    </source>
</evidence>
<comment type="caution">
    <text evidence="16">The sequence shown here is derived from an EMBL/GenBank/DDBJ whole genome shotgun (WGS) entry which is preliminary data.</text>
</comment>
<dbReference type="InterPro" id="IPR011613">
    <property type="entry name" value="GH15-like"/>
</dbReference>
<dbReference type="GO" id="GO:0000324">
    <property type="term" value="C:fungal-type vacuole"/>
    <property type="evidence" value="ECO:0007669"/>
    <property type="project" value="TreeGrafter"/>
</dbReference>
<protein>
    <recommendedName>
        <fullName evidence="4">Telomeric repeat-binding factor 2-interacting protein 1</fullName>
        <ecNumber evidence="3">3.2.1.3</ecNumber>
    </recommendedName>
    <alternativeName>
        <fullName evidence="13">1,4-alpha-D-glucan glucohydrolase</fullName>
    </alternativeName>
    <alternativeName>
        <fullName evidence="12">Glucan 1,4-alpha-glucosidase</fullName>
    </alternativeName>
    <alternativeName>
        <fullName evidence="11">Repressor/activator protein 1 homolog</fullName>
    </alternativeName>
</protein>
<dbReference type="EC" id="3.2.1.3" evidence="3"/>
<dbReference type="Pfam" id="PF16589">
    <property type="entry name" value="BRCT_2"/>
    <property type="match status" value="1"/>
</dbReference>
<dbReference type="InterPro" id="IPR012341">
    <property type="entry name" value="6hp_glycosidase-like_sf"/>
</dbReference>
<dbReference type="Gene3D" id="1.50.10.10">
    <property type="match status" value="2"/>
</dbReference>
<dbReference type="SMART" id="SM01065">
    <property type="entry name" value="CBM_2"/>
    <property type="match status" value="1"/>
</dbReference>
<evidence type="ECO:0000256" key="8">
    <source>
        <dbReference type="ARBA" id="ARBA00023277"/>
    </source>
</evidence>
<dbReference type="PANTHER" id="PTHR31616:SF12">
    <property type="entry name" value="GLUCOAMYLASE"/>
    <property type="match status" value="1"/>
</dbReference>
<dbReference type="InterPro" id="IPR036420">
    <property type="entry name" value="BRCT_dom_sf"/>
</dbReference>
<dbReference type="Pfam" id="PF11626">
    <property type="entry name" value="Rap1_C"/>
    <property type="match status" value="1"/>
</dbReference>
<dbReference type="InterPro" id="IPR001357">
    <property type="entry name" value="BRCT_dom"/>
</dbReference>
<dbReference type="PANTHER" id="PTHR31616">
    <property type="entry name" value="TREHALASE"/>
    <property type="match status" value="1"/>
</dbReference>
<feature type="compositionally biased region" description="Polar residues" evidence="14">
    <location>
        <begin position="197"/>
        <end position="214"/>
    </location>
</feature>
<evidence type="ECO:0000256" key="1">
    <source>
        <dbReference type="ARBA" id="ARBA00001863"/>
    </source>
</evidence>
<gene>
    <name evidence="16" type="ORF">GRF29_19g371462</name>
</gene>
<dbReference type="InterPro" id="IPR013783">
    <property type="entry name" value="Ig-like_fold"/>
</dbReference>
<keyword evidence="10" id="KW-0624">Polysaccharide degradation</keyword>
<dbReference type="Gene3D" id="1.10.10.60">
    <property type="entry name" value="Homeodomain-like"/>
    <property type="match status" value="1"/>
</dbReference>
<dbReference type="InterPro" id="IPR021661">
    <property type="entry name" value="Rap1_C"/>
</dbReference>
<dbReference type="SUPFAM" id="SSF46689">
    <property type="entry name" value="Homeodomain-like"/>
    <property type="match status" value="1"/>
</dbReference>
<evidence type="ECO:0000259" key="15">
    <source>
        <dbReference type="PROSITE" id="PS51166"/>
    </source>
</evidence>
<dbReference type="AlphaFoldDB" id="A0AAN6RIH2"/>
<dbReference type="GO" id="GO:0000272">
    <property type="term" value="P:polysaccharide catabolic process"/>
    <property type="evidence" value="ECO:0007669"/>
    <property type="project" value="UniProtKB-KW"/>
</dbReference>
<organism evidence="16 17">
    <name type="scientific">Pseudopithomyces chartarum</name>
    <dbReference type="NCBI Taxonomy" id="1892770"/>
    <lineage>
        <taxon>Eukaryota</taxon>
        <taxon>Fungi</taxon>
        <taxon>Dikarya</taxon>
        <taxon>Ascomycota</taxon>
        <taxon>Pezizomycotina</taxon>
        <taxon>Dothideomycetes</taxon>
        <taxon>Pleosporomycetidae</taxon>
        <taxon>Pleosporales</taxon>
        <taxon>Massarineae</taxon>
        <taxon>Didymosphaeriaceae</taxon>
        <taxon>Pseudopithomyces</taxon>
    </lineage>
</organism>
<dbReference type="Pfam" id="PF00686">
    <property type="entry name" value="CBM_20"/>
    <property type="match status" value="1"/>
</dbReference>
<evidence type="ECO:0000256" key="7">
    <source>
        <dbReference type="ARBA" id="ARBA00023180"/>
    </source>
</evidence>
<dbReference type="GO" id="GO:0004339">
    <property type="term" value="F:glucan 1,4-alpha-glucosidase activity"/>
    <property type="evidence" value="ECO:0007669"/>
    <property type="project" value="UniProtKB-EC"/>
</dbReference>
<evidence type="ECO:0000256" key="13">
    <source>
        <dbReference type="ARBA" id="ARBA00033473"/>
    </source>
</evidence>
<feature type="compositionally biased region" description="Acidic residues" evidence="14">
    <location>
        <begin position="317"/>
        <end position="333"/>
    </location>
</feature>
<comment type="similarity">
    <text evidence="2">Belongs to the glycosyl hydrolase 15 family.</text>
</comment>
<keyword evidence="6" id="KW-0378">Hydrolase</keyword>
<proteinExistence type="inferred from homology"/>
<evidence type="ECO:0000256" key="6">
    <source>
        <dbReference type="ARBA" id="ARBA00022801"/>
    </source>
</evidence>
<dbReference type="Pfam" id="PF00723">
    <property type="entry name" value="Glyco_hydro_15"/>
    <property type="match status" value="2"/>
</dbReference>
<feature type="compositionally biased region" description="Polar residues" evidence="14">
    <location>
        <begin position="361"/>
        <end position="373"/>
    </location>
</feature>
<feature type="region of interest" description="Disordered" evidence="14">
    <location>
        <begin position="173"/>
        <end position="223"/>
    </location>
</feature>
<feature type="domain" description="CBM20" evidence="15">
    <location>
        <begin position="1061"/>
        <end position="1165"/>
    </location>
</feature>
<sequence>MAAPTVYEDLAEDAGHIQGRLFAGKKFWVAQRIPTRSHYVNLIRNNGGEVVMVEKKADYLIADHLKTGAPPASVSYTFIDRSIERGEIQNPEHHLAGPPAGSVRVAGSIAPTKGSRTQYTAEEDRMLYKWVRDCVQAGGLAGGNKIYQELAKKHPRHTWQSWRDHYLSKLQHMPPSAFNIPDNAPPSPPSDAPVEPSTASLQTRTQEPTASKSAPTAIRAHSSDKIHSAEFTVDELTTPGLFSKEDWEQLYAFAEEIGSDASEEYRKGWVNWAKNTAQTAGQWRQYFEKVVMPQWLNDPEEKRTRIRDRVSKRLEEQAEQEANDTEAEEDAIEQDQLKAEPSTPILKAQNKRKRVEGQDEVLSSSTAINQTPTYIAEAYETSLRKLRGEADQMSPDDPNRPVKRRKSSSPELGTKQDPVEISSTGTDSENHTQEELPADVFPKPLTVDHDVETEDEDSFPPAHSPRDSPTPRATRHKAPAFDTQAILSSPSQIASLHALPPPSDMSFDGSQDTTESLEEFSQFVTVDIDASLTALDPLFLPLDSPAPPSPAPSSPSSTDSGDPDPPLAPDEIDEFFEEQRALGFANEWIASALKHTRWRPELAAEVLEAWEKGEALPDKRGVWSEEDDDDVEGGDGAALARPSNASYENPFITTSHEDLCLCSTLGPSTSHTMAKQFTQFRRDCLKQLNLCAVLWWTLVLATIASLIYLLSIVPRFQNVDTQDAYPADWLRTQENMSLNGIFANFGSTGSKAYGASEGILLDSSVPRAQDHLWTRIRDSHLVFKTLADRFVLTSDPKLHLALTRFITAQAALQRVASPSGTLTNGTGLSEPRFLPNITADPSNAGRPKRDGPALRAITLMTYGRWLLDRKYEVVAQDVIWPIVRNDLNYVAQYWHEGNPWYVCTLAAAEQLYDSLFAYEKFGSITITNTSLPFWQAIYPTAKPGLWVKDSTAQESSNTYKGMYNAMRSYADGFVDIVRNSIPEDGSLYEQFSMLDGKPLGAKDLSWSYGAFLSMKDRREGKMPASWGALEASKSMPSECNITKVEGTYEAVDNIQWPNFPCTPVKGVQVTFNLFGKNVTEGRKLYVYGSAPDLGAWDKKKAVMMDGSRHKQGGELPLWSVSVHVPPGTRLEYKYRAEQEEMESTTFHYQVEKETCWDAAATSDTW</sequence>
<evidence type="ECO:0000256" key="14">
    <source>
        <dbReference type="SAM" id="MobiDB-lite"/>
    </source>
</evidence>
<dbReference type="Pfam" id="PF08914">
    <property type="entry name" value="Myb_Rap1"/>
    <property type="match status" value="1"/>
</dbReference>
<keyword evidence="7" id="KW-0325">Glycoprotein</keyword>
<dbReference type="SUPFAM" id="SSF49452">
    <property type="entry name" value="Starch-binding domain-like"/>
    <property type="match status" value="1"/>
</dbReference>
<dbReference type="GO" id="GO:2001070">
    <property type="term" value="F:starch binding"/>
    <property type="evidence" value="ECO:0007669"/>
    <property type="project" value="InterPro"/>
</dbReference>
<feature type="region of interest" description="Disordered" evidence="14">
    <location>
        <begin position="621"/>
        <end position="642"/>
    </location>
</feature>
<feature type="compositionally biased region" description="Pro residues" evidence="14">
    <location>
        <begin position="544"/>
        <end position="553"/>
    </location>
</feature>
<dbReference type="PROSITE" id="PS51166">
    <property type="entry name" value="CBM20"/>
    <property type="match status" value="1"/>
</dbReference>
<evidence type="ECO:0000256" key="11">
    <source>
        <dbReference type="ARBA" id="ARBA00032471"/>
    </source>
</evidence>
<keyword evidence="9" id="KW-0326">Glycosidase</keyword>
<keyword evidence="8" id="KW-0119">Carbohydrate metabolism</keyword>
<keyword evidence="5" id="KW-0732">Signal</keyword>
<feature type="region of interest" description="Disordered" evidence="14">
    <location>
        <begin position="495"/>
        <end position="514"/>
    </location>
</feature>
<dbReference type="SUPFAM" id="SSF52113">
    <property type="entry name" value="BRCT domain"/>
    <property type="match status" value="1"/>
</dbReference>
<feature type="compositionally biased region" description="Acidic residues" evidence="14">
    <location>
        <begin position="624"/>
        <end position="633"/>
    </location>
</feature>
<feature type="region of interest" description="Disordered" evidence="14">
    <location>
        <begin position="314"/>
        <end position="482"/>
    </location>
</feature>
<dbReference type="Gene3D" id="2.60.40.10">
    <property type="entry name" value="Immunoglobulins"/>
    <property type="match status" value="1"/>
</dbReference>
<evidence type="ECO:0000256" key="3">
    <source>
        <dbReference type="ARBA" id="ARBA00012593"/>
    </source>
</evidence>
<dbReference type="InterPro" id="IPR008928">
    <property type="entry name" value="6-hairpin_glycosidase_sf"/>
</dbReference>
<reference evidence="16 17" key="1">
    <citation type="submission" date="2021-02" db="EMBL/GenBank/DDBJ databases">
        <title>Genome assembly of Pseudopithomyces chartarum.</title>
        <authorList>
            <person name="Jauregui R."/>
            <person name="Singh J."/>
            <person name="Voisey C."/>
        </authorList>
    </citation>
    <scope>NUCLEOTIDE SEQUENCE [LARGE SCALE GENOMIC DNA]</scope>
    <source>
        <strain evidence="16 17">AGR01</strain>
    </source>
</reference>
<evidence type="ECO:0000313" key="17">
    <source>
        <dbReference type="Proteomes" id="UP001280581"/>
    </source>
</evidence>
<dbReference type="InterPro" id="IPR013784">
    <property type="entry name" value="Carb-bd-like_fold"/>
</dbReference>
<comment type="catalytic activity">
    <reaction evidence="1">
        <text>Hydrolysis of terminal (1-&gt;4)-linked alpha-D-glucose residues successively from non-reducing ends of the chains with release of beta-D-glucose.</text>
        <dbReference type="EC" id="3.2.1.3"/>
    </reaction>
</comment>
<accession>A0AAN6RIH2</accession>